<gene>
    <name evidence="2" type="ORF">HOLleu_12851</name>
</gene>
<dbReference type="EMBL" id="JAIZAY010000005">
    <property type="protein sequence ID" value="KAJ8041918.1"/>
    <property type="molecule type" value="Genomic_DNA"/>
</dbReference>
<evidence type="ECO:0000313" key="3">
    <source>
        <dbReference type="Proteomes" id="UP001152320"/>
    </source>
</evidence>
<evidence type="ECO:0000256" key="1">
    <source>
        <dbReference type="SAM" id="MobiDB-lite"/>
    </source>
</evidence>
<name>A0A9Q1CBY5_HOLLE</name>
<reference evidence="2" key="1">
    <citation type="submission" date="2021-10" db="EMBL/GenBank/DDBJ databases">
        <title>Tropical sea cucumber genome reveals ecological adaptation and Cuvierian tubules defense mechanism.</title>
        <authorList>
            <person name="Chen T."/>
        </authorList>
    </citation>
    <scope>NUCLEOTIDE SEQUENCE</scope>
    <source>
        <strain evidence="2">Nanhai2018</strain>
        <tissue evidence="2">Muscle</tissue>
    </source>
</reference>
<protein>
    <submittedName>
        <fullName evidence="2">Uncharacterized protein</fullName>
    </submittedName>
</protein>
<evidence type="ECO:0000313" key="2">
    <source>
        <dbReference type="EMBL" id="KAJ8041918.1"/>
    </source>
</evidence>
<organism evidence="2 3">
    <name type="scientific">Holothuria leucospilota</name>
    <name type="common">Black long sea cucumber</name>
    <name type="synonym">Mertensiothuria leucospilota</name>
    <dbReference type="NCBI Taxonomy" id="206669"/>
    <lineage>
        <taxon>Eukaryota</taxon>
        <taxon>Metazoa</taxon>
        <taxon>Echinodermata</taxon>
        <taxon>Eleutherozoa</taxon>
        <taxon>Echinozoa</taxon>
        <taxon>Holothuroidea</taxon>
        <taxon>Aspidochirotacea</taxon>
        <taxon>Aspidochirotida</taxon>
        <taxon>Holothuriidae</taxon>
        <taxon>Holothuria</taxon>
    </lineage>
</organism>
<accession>A0A9Q1CBY5</accession>
<dbReference type="AlphaFoldDB" id="A0A9Q1CBY5"/>
<feature type="compositionally biased region" description="Basic and acidic residues" evidence="1">
    <location>
        <begin position="1"/>
        <end position="14"/>
    </location>
</feature>
<feature type="compositionally biased region" description="Polar residues" evidence="1">
    <location>
        <begin position="44"/>
        <end position="56"/>
    </location>
</feature>
<proteinExistence type="predicted"/>
<comment type="caution">
    <text evidence="2">The sequence shown here is derived from an EMBL/GenBank/DDBJ whole genome shotgun (WGS) entry which is preliminary data.</text>
</comment>
<keyword evidence="3" id="KW-1185">Reference proteome</keyword>
<dbReference type="Proteomes" id="UP001152320">
    <property type="component" value="Chromosome 5"/>
</dbReference>
<sequence>MSPTEPREAIRTTDQEGAVTDVPPTYTDIIPTEPLPPSYGEAVSKSTENLQNVADNTNDRTDNIL</sequence>
<feature type="region of interest" description="Disordered" evidence="1">
    <location>
        <begin position="1"/>
        <end position="65"/>
    </location>
</feature>